<dbReference type="OrthoDB" id="6598309at2759"/>
<dbReference type="GeneID" id="112127062"/>
<reference evidence="2" key="1">
    <citation type="submission" date="2022-01" db="UniProtKB">
        <authorList>
            <consortium name="EnsemblMetazoa"/>
        </authorList>
    </citation>
    <scope>IDENTIFICATION</scope>
</reference>
<feature type="compositionally biased region" description="Basic and acidic residues" evidence="1">
    <location>
        <begin position="39"/>
        <end position="49"/>
    </location>
</feature>
<evidence type="ECO:0000313" key="2">
    <source>
        <dbReference type="EnsemblMetazoa" id="XP_024083133.1"/>
    </source>
</evidence>
<dbReference type="EnsemblMetazoa" id="XM_024227365.1">
    <property type="protein sequence ID" value="XP_024083133.1"/>
    <property type="gene ID" value="LOC112127062"/>
</dbReference>
<evidence type="ECO:0000256" key="1">
    <source>
        <dbReference type="SAM" id="MobiDB-lite"/>
    </source>
</evidence>
<feature type="compositionally biased region" description="Basic and acidic residues" evidence="1">
    <location>
        <begin position="1"/>
        <end position="21"/>
    </location>
</feature>
<dbReference type="KEGG" id="clec:112127062"/>
<protein>
    <submittedName>
        <fullName evidence="2">Uncharacterized protein</fullName>
    </submittedName>
</protein>
<feature type="compositionally biased region" description="Basic residues" evidence="1">
    <location>
        <begin position="96"/>
        <end position="107"/>
    </location>
</feature>
<organism evidence="2 3">
    <name type="scientific">Cimex lectularius</name>
    <name type="common">Bed bug</name>
    <name type="synonym">Acanthia lectularia</name>
    <dbReference type="NCBI Taxonomy" id="79782"/>
    <lineage>
        <taxon>Eukaryota</taxon>
        <taxon>Metazoa</taxon>
        <taxon>Ecdysozoa</taxon>
        <taxon>Arthropoda</taxon>
        <taxon>Hexapoda</taxon>
        <taxon>Insecta</taxon>
        <taxon>Pterygota</taxon>
        <taxon>Neoptera</taxon>
        <taxon>Paraneoptera</taxon>
        <taxon>Hemiptera</taxon>
        <taxon>Heteroptera</taxon>
        <taxon>Panheteroptera</taxon>
        <taxon>Cimicomorpha</taxon>
        <taxon>Cimicidae</taxon>
        <taxon>Cimex</taxon>
    </lineage>
</organism>
<evidence type="ECO:0000313" key="3">
    <source>
        <dbReference type="Proteomes" id="UP000494040"/>
    </source>
</evidence>
<dbReference type="Proteomes" id="UP000494040">
    <property type="component" value="Unassembled WGS sequence"/>
</dbReference>
<feature type="region of interest" description="Disordered" evidence="1">
    <location>
        <begin position="68"/>
        <end position="107"/>
    </location>
</feature>
<feature type="region of interest" description="Disordered" evidence="1">
    <location>
        <begin position="1"/>
        <end position="49"/>
    </location>
</feature>
<accession>A0A8I6STX1</accession>
<dbReference type="RefSeq" id="XP_024083133.1">
    <property type="nucleotide sequence ID" value="XM_024227365.1"/>
</dbReference>
<keyword evidence="3" id="KW-1185">Reference proteome</keyword>
<proteinExistence type="predicted"/>
<feature type="compositionally biased region" description="Basic and acidic residues" evidence="1">
    <location>
        <begin position="74"/>
        <end position="95"/>
    </location>
</feature>
<dbReference type="AlphaFoldDB" id="A0A8I6STX1"/>
<sequence length="107" mass="12918">MSERSIPHIRDIFGSERHETTAGEEETSEKAWRRRCKKKSEEEAKHLERHLSMKKTIRKKMMRDLQQALAAEQEEAKEAVECEQPKQEKEEEKKGFWRRFTMRKNKS</sequence>
<name>A0A8I6STX1_CIMLE</name>